<keyword evidence="3" id="KW-1185">Reference proteome</keyword>
<reference evidence="2" key="1">
    <citation type="submission" date="2023-10" db="EMBL/GenBank/DDBJ databases">
        <title>Genome assemblies of two species of porcelain crab, Petrolisthes cinctipes and Petrolisthes manimaculis (Anomura: Porcellanidae).</title>
        <authorList>
            <person name="Angst P."/>
        </authorList>
    </citation>
    <scope>NUCLEOTIDE SEQUENCE</scope>
    <source>
        <strain evidence="2">PB745_01</strain>
        <tissue evidence="2">Gill</tissue>
    </source>
</reference>
<organism evidence="2 3">
    <name type="scientific">Petrolisthes cinctipes</name>
    <name type="common">Flat porcelain crab</name>
    <dbReference type="NCBI Taxonomy" id="88211"/>
    <lineage>
        <taxon>Eukaryota</taxon>
        <taxon>Metazoa</taxon>
        <taxon>Ecdysozoa</taxon>
        <taxon>Arthropoda</taxon>
        <taxon>Crustacea</taxon>
        <taxon>Multicrustacea</taxon>
        <taxon>Malacostraca</taxon>
        <taxon>Eumalacostraca</taxon>
        <taxon>Eucarida</taxon>
        <taxon>Decapoda</taxon>
        <taxon>Pleocyemata</taxon>
        <taxon>Anomura</taxon>
        <taxon>Galatheoidea</taxon>
        <taxon>Porcellanidae</taxon>
        <taxon>Petrolisthes</taxon>
    </lineage>
</organism>
<feature type="region of interest" description="Disordered" evidence="1">
    <location>
        <begin position="1"/>
        <end position="82"/>
    </location>
</feature>
<protein>
    <submittedName>
        <fullName evidence="2">Uncharacterized protein</fullName>
    </submittedName>
</protein>
<evidence type="ECO:0000313" key="3">
    <source>
        <dbReference type="Proteomes" id="UP001286313"/>
    </source>
</evidence>
<sequence>MEGHHQGHSGKGTTKATAGRTSPRRPQQEGYHHEGHSGKGITNHHQNRHHREDTSQLWSGVEEWSSDGNSELCGEVSERTEE</sequence>
<evidence type="ECO:0000256" key="1">
    <source>
        <dbReference type="SAM" id="MobiDB-lite"/>
    </source>
</evidence>
<accession>A0AAE1KGU2</accession>
<evidence type="ECO:0000313" key="2">
    <source>
        <dbReference type="EMBL" id="KAK3872258.1"/>
    </source>
</evidence>
<dbReference type="AlphaFoldDB" id="A0AAE1KGU2"/>
<proteinExistence type="predicted"/>
<name>A0AAE1KGU2_PETCI</name>
<dbReference type="EMBL" id="JAWQEG010002396">
    <property type="protein sequence ID" value="KAK3872258.1"/>
    <property type="molecule type" value="Genomic_DNA"/>
</dbReference>
<feature type="compositionally biased region" description="Basic and acidic residues" evidence="1">
    <location>
        <begin position="26"/>
        <end position="37"/>
    </location>
</feature>
<dbReference type="Proteomes" id="UP001286313">
    <property type="component" value="Unassembled WGS sequence"/>
</dbReference>
<gene>
    <name evidence="2" type="ORF">Pcinc_022651</name>
</gene>
<comment type="caution">
    <text evidence="2">The sequence shown here is derived from an EMBL/GenBank/DDBJ whole genome shotgun (WGS) entry which is preliminary data.</text>
</comment>